<dbReference type="InterPro" id="IPR034139">
    <property type="entry name" value="TOPRIM_OLD"/>
</dbReference>
<dbReference type="InterPro" id="IPR051396">
    <property type="entry name" value="Bact_Antivir_Def_Nuclease"/>
</dbReference>
<dbReference type="InterPro" id="IPR003959">
    <property type="entry name" value="ATPase_AAA_core"/>
</dbReference>
<dbReference type="Gene3D" id="3.40.50.300">
    <property type="entry name" value="P-loop containing nucleotide triphosphate hydrolases"/>
    <property type="match status" value="1"/>
</dbReference>
<evidence type="ECO:0000313" key="2">
    <source>
        <dbReference type="EMBL" id="ATD66562.1"/>
    </source>
</evidence>
<dbReference type="KEGG" id="lum:CNR27_03075"/>
<name>A0A290XBN0_9GAMM</name>
<dbReference type="InterPro" id="IPR027417">
    <property type="entry name" value="P-loop_NTPase"/>
</dbReference>
<dbReference type="Proteomes" id="UP000218968">
    <property type="component" value="Chromosome"/>
</dbReference>
<sequence>MSVVLADRASALVVPSVSIAKLVFSGGDEVALGPTDKVMLVGANNSGKSRTIREILRRCSDGGDYNDLVVIKSIELAKVGTQEAFETYMRRCAKRTDTTYVLGDWSLSQYALPFWGQDYLTNGIAAGFIKNLDAASRLGICELQQSIAPAEMASKPQHLLYRNDALMKQASELFKKAFGLELMIDFLGGSRIPIHVGVTPCGAGLEDRASSRYSEAVNSQPALHEQGDGMKSYAGILFEAIASKRDVLCIDEPEAFLHPPQAQKLGEALSAHVPRQLIVATHSSDILRGFLEGNKGKVRILRIVRDAGVNRIYEASAASIELLWQTPALRFSNALDSIFHNQAVLCEDDSDCRLISAVANQLQSSSGEEGWADTAYIPLGGKSGIPRTAAVLRAVGVPVKAVCDFDLISNRSSLKATVEAFGGSWTEAEVHWNRISAAVTQSAAPTDAQIKAQIQNILDSTEADQLPQRKDIEEAFKRKSPWAAVKAFGLDGVPNGDARRECEALMSLLEAVGIYLIPSGEMESFCRSVGGHGPKFVSNLLTHVSLDHPQLQSLREFTSKVHRGRSAPIESTGTIEQRSS</sequence>
<dbReference type="OrthoDB" id="3322489at2"/>
<keyword evidence="3" id="KW-1185">Reference proteome</keyword>
<dbReference type="GO" id="GO:0005524">
    <property type="term" value="F:ATP binding"/>
    <property type="evidence" value="ECO:0007669"/>
    <property type="project" value="InterPro"/>
</dbReference>
<dbReference type="Pfam" id="PF13304">
    <property type="entry name" value="AAA_21"/>
    <property type="match status" value="1"/>
</dbReference>
<dbReference type="SUPFAM" id="SSF52540">
    <property type="entry name" value="P-loop containing nucleoside triphosphate hydrolases"/>
    <property type="match status" value="1"/>
</dbReference>
<evidence type="ECO:0000313" key="3">
    <source>
        <dbReference type="Proteomes" id="UP000218968"/>
    </source>
</evidence>
<dbReference type="Pfam" id="PF20469">
    <property type="entry name" value="OLD-like_TOPRIM"/>
    <property type="match status" value="1"/>
</dbReference>
<dbReference type="RefSeq" id="WP_096296890.1">
    <property type="nucleotide sequence ID" value="NZ_CP023406.1"/>
</dbReference>
<protein>
    <recommendedName>
        <fullName evidence="1">AAA+ ATPase domain-containing protein</fullName>
    </recommendedName>
</protein>
<reference evidence="3" key="1">
    <citation type="submission" date="2017-09" db="EMBL/GenBank/DDBJ databases">
        <title>Luteimonas liuhanmingii sp.nov., isolated from the intestinal contents of Tibetan Plateau Pika in Yushu, Qinghai Province, China.</title>
        <authorList>
            <person name="Gui Z."/>
        </authorList>
    </citation>
    <scope>NUCLEOTIDE SEQUENCE [LARGE SCALE GENOMIC DNA]</scope>
    <source>
        <strain evidence="3">100111</strain>
    </source>
</reference>
<dbReference type="AlphaFoldDB" id="A0A290XBN0"/>
<organism evidence="2 3">
    <name type="scientific">Luteimonas chenhongjianii</name>
    <dbReference type="NCBI Taxonomy" id="2006110"/>
    <lineage>
        <taxon>Bacteria</taxon>
        <taxon>Pseudomonadati</taxon>
        <taxon>Pseudomonadota</taxon>
        <taxon>Gammaproteobacteria</taxon>
        <taxon>Lysobacterales</taxon>
        <taxon>Lysobacteraceae</taxon>
        <taxon>Luteimonas</taxon>
    </lineage>
</organism>
<evidence type="ECO:0000259" key="1">
    <source>
        <dbReference type="SMART" id="SM00382"/>
    </source>
</evidence>
<dbReference type="EMBL" id="CP023406">
    <property type="protein sequence ID" value="ATD66562.1"/>
    <property type="molecule type" value="Genomic_DNA"/>
</dbReference>
<feature type="domain" description="AAA+ ATPase" evidence="1">
    <location>
        <begin position="34"/>
        <end position="308"/>
    </location>
</feature>
<dbReference type="GO" id="GO:0016887">
    <property type="term" value="F:ATP hydrolysis activity"/>
    <property type="evidence" value="ECO:0007669"/>
    <property type="project" value="InterPro"/>
</dbReference>
<proteinExistence type="predicted"/>
<dbReference type="InterPro" id="IPR003593">
    <property type="entry name" value="AAA+_ATPase"/>
</dbReference>
<gene>
    <name evidence="2" type="ORF">CNR27_03075</name>
</gene>
<accession>A0A290XBN0</accession>
<dbReference type="SMART" id="SM00382">
    <property type="entry name" value="AAA"/>
    <property type="match status" value="1"/>
</dbReference>
<dbReference type="PANTHER" id="PTHR43581:SF2">
    <property type="entry name" value="EXCINUCLEASE ATPASE SUBUNIT"/>
    <property type="match status" value="1"/>
</dbReference>
<dbReference type="PANTHER" id="PTHR43581">
    <property type="entry name" value="ATP/GTP PHOSPHATASE"/>
    <property type="match status" value="1"/>
</dbReference>